<proteinExistence type="predicted"/>
<dbReference type="InterPro" id="IPR013094">
    <property type="entry name" value="AB_hydrolase_3"/>
</dbReference>
<accession>A0AAI8Z626</accession>
<evidence type="ECO:0000256" key="1">
    <source>
        <dbReference type="ARBA" id="ARBA00022801"/>
    </source>
</evidence>
<dbReference type="InterPro" id="IPR029058">
    <property type="entry name" value="AB_hydrolase_fold"/>
</dbReference>
<protein>
    <submittedName>
        <fullName evidence="3">AB hydrolase superfamily</fullName>
    </submittedName>
</protein>
<dbReference type="InterPro" id="IPR050300">
    <property type="entry name" value="GDXG_lipolytic_enzyme"/>
</dbReference>
<evidence type="ECO:0000259" key="2">
    <source>
        <dbReference type="Pfam" id="PF07859"/>
    </source>
</evidence>
<dbReference type="Pfam" id="PF07859">
    <property type="entry name" value="Abhydrolase_3"/>
    <property type="match status" value="1"/>
</dbReference>
<dbReference type="AlphaFoldDB" id="A0AAI8Z626"/>
<evidence type="ECO:0000313" key="3">
    <source>
        <dbReference type="EMBL" id="CAK4033077.1"/>
    </source>
</evidence>
<dbReference type="EMBL" id="CAVMBE010000077">
    <property type="protein sequence ID" value="CAK4033077.1"/>
    <property type="molecule type" value="Genomic_DNA"/>
</dbReference>
<dbReference type="PANTHER" id="PTHR48081:SF8">
    <property type="entry name" value="ALPHA_BETA HYDROLASE FOLD-3 DOMAIN-CONTAINING PROTEIN-RELATED"/>
    <property type="match status" value="1"/>
</dbReference>
<dbReference type="Gene3D" id="3.40.50.1820">
    <property type="entry name" value="alpha/beta hydrolase"/>
    <property type="match status" value="1"/>
</dbReference>
<dbReference type="PANTHER" id="PTHR48081">
    <property type="entry name" value="AB HYDROLASE SUPERFAMILY PROTEIN C4A8.06C"/>
    <property type="match status" value="1"/>
</dbReference>
<keyword evidence="1 3" id="KW-0378">Hydrolase</keyword>
<dbReference type="GO" id="GO:0016787">
    <property type="term" value="F:hydrolase activity"/>
    <property type="evidence" value="ECO:0007669"/>
    <property type="project" value="UniProtKB-KW"/>
</dbReference>
<gene>
    <name evidence="3" type="ORF">LECACI_7A008235</name>
</gene>
<dbReference type="SUPFAM" id="SSF53474">
    <property type="entry name" value="alpha/beta-Hydrolases"/>
    <property type="match status" value="1"/>
</dbReference>
<name>A0AAI8Z626_9PEZI</name>
<sequence>MAITEQDRKRMGTMNPLLAEELKTFPALEMHRDDQHRQRRFEHLTKRRHLYPIPGPILEHVSETNHHVEARDGFKIPVKIYKPVSLPKNGSPVLVALHEGGWAMGDLTDEDLNCRAASRDLGMVCINVDYRLLPEHPWPTPVDDCYDVVQWVAKNASPSNSIFPGDPAKGFIVGGASAGGHLSAVMCQLGRDNGLNPPLTGQYLGFPVLLWHDVVPEKFKSEYRSRMECVDDPIFRSLFADKLPPSPAGKGVDDPIMNPLLHPNLKDLPPCYLQVGGLDPLRDEALIWERVLRENGVPTKIDVYDGYGHMFWTNWPLLERSKDFVKDTLQGFKWLLETGAAHQ</sequence>
<evidence type="ECO:0000313" key="4">
    <source>
        <dbReference type="Proteomes" id="UP001296104"/>
    </source>
</evidence>
<organism evidence="3 4">
    <name type="scientific">Lecanosticta acicola</name>
    <dbReference type="NCBI Taxonomy" id="111012"/>
    <lineage>
        <taxon>Eukaryota</taxon>
        <taxon>Fungi</taxon>
        <taxon>Dikarya</taxon>
        <taxon>Ascomycota</taxon>
        <taxon>Pezizomycotina</taxon>
        <taxon>Dothideomycetes</taxon>
        <taxon>Dothideomycetidae</taxon>
        <taxon>Mycosphaerellales</taxon>
        <taxon>Mycosphaerellaceae</taxon>
        <taxon>Lecanosticta</taxon>
    </lineage>
</organism>
<comment type="caution">
    <text evidence="3">The sequence shown here is derived from an EMBL/GenBank/DDBJ whole genome shotgun (WGS) entry which is preliminary data.</text>
</comment>
<feature type="domain" description="Alpha/beta hydrolase fold-3" evidence="2">
    <location>
        <begin position="94"/>
        <end position="312"/>
    </location>
</feature>
<keyword evidence="4" id="KW-1185">Reference proteome</keyword>
<dbReference type="Proteomes" id="UP001296104">
    <property type="component" value="Unassembled WGS sequence"/>
</dbReference>
<reference evidence="3" key="1">
    <citation type="submission" date="2023-11" db="EMBL/GenBank/DDBJ databases">
        <authorList>
            <person name="Alioto T."/>
            <person name="Alioto T."/>
            <person name="Gomez Garrido J."/>
        </authorList>
    </citation>
    <scope>NUCLEOTIDE SEQUENCE</scope>
</reference>